<evidence type="ECO:0000256" key="1">
    <source>
        <dbReference type="SAM" id="MobiDB-lite"/>
    </source>
</evidence>
<feature type="compositionally biased region" description="Basic and acidic residues" evidence="1">
    <location>
        <begin position="193"/>
        <end position="203"/>
    </location>
</feature>
<dbReference type="EMBL" id="JAUUTY010000006">
    <property type="protein sequence ID" value="KAK1616312.1"/>
    <property type="molecule type" value="Genomic_DNA"/>
</dbReference>
<reference evidence="2" key="1">
    <citation type="submission" date="2023-07" db="EMBL/GenBank/DDBJ databases">
        <title>A chromosome-level genome assembly of Lolium multiflorum.</title>
        <authorList>
            <person name="Chen Y."/>
            <person name="Copetti D."/>
            <person name="Kolliker R."/>
            <person name="Studer B."/>
        </authorList>
    </citation>
    <scope>NUCLEOTIDE SEQUENCE</scope>
    <source>
        <strain evidence="2">02402/16</strain>
        <tissue evidence="2">Leaf</tissue>
    </source>
</reference>
<feature type="compositionally biased region" description="Basic residues" evidence="1">
    <location>
        <begin position="1"/>
        <end position="12"/>
    </location>
</feature>
<feature type="compositionally biased region" description="Basic and acidic residues" evidence="1">
    <location>
        <begin position="18"/>
        <end position="39"/>
    </location>
</feature>
<name>A0AAD8R8G3_LOLMU</name>
<dbReference type="AlphaFoldDB" id="A0AAD8R8G3"/>
<sequence length="236" mass="26379">MAPRTKLLKHKAPGTDAPVEKARVSGWERSKISDQDQKMPKKLGLLKKQESLKFPRDESFPHPPIGFWVSFIDFLIRGLSTPIHEFLRCLLFIYGIQLHTARYTSHPSGSPSSPNPSNKIFSELDEINAQGPIFARSFQKTEEGRKWATSAVTRAARPRPRRADLWCGALVWPPRCPFAYLKPPSRNPSTEPRYGKPSRDAAPRSHLGIQEIASHPEDSSPGGLFIAMIASGVMSE</sequence>
<keyword evidence="3" id="KW-1185">Reference proteome</keyword>
<comment type="caution">
    <text evidence="2">The sequence shown here is derived from an EMBL/GenBank/DDBJ whole genome shotgun (WGS) entry which is preliminary data.</text>
</comment>
<evidence type="ECO:0000313" key="3">
    <source>
        <dbReference type="Proteomes" id="UP001231189"/>
    </source>
</evidence>
<dbReference type="Proteomes" id="UP001231189">
    <property type="component" value="Unassembled WGS sequence"/>
</dbReference>
<proteinExistence type="predicted"/>
<evidence type="ECO:0000313" key="2">
    <source>
        <dbReference type="EMBL" id="KAK1616312.1"/>
    </source>
</evidence>
<feature type="region of interest" description="Disordered" evidence="1">
    <location>
        <begin position="183"/>
        <end position="203"/>
    </location>
</feature>
<organism evidence="2 3">
    <name type="scientific">Lolium multiflorum</name>
    <name type="common">Italian ryegrass</name>
    <name type="synonym">Lolium perenne subsp. multiflorum</name>
    <dbReference type="NCBI Taxonomy" id="4521"/>
    <lineage>
        <taxon>Eukaryota</taxon>
        <taxon>Viridiplantae</taxon>
        <taxon>Streptophyta</taxon>
        <taxon>Embryophyta</taxon>
        <taxon>Tracheophyta</taxon>
        <taxon>Spermatophyta</taxon>
        <taxon>Magnoliopsida</taxon>
        <taxon>Liliopsida</taxon>
        <taxon>Poales</taxon>
        <taxon>Poaceae</taxon>
        <taxon>BOP clade</taxon>
        <taxon>Pooideae</taxon>
        <taxon>Poodae</taxon>
        <taxon>Poeae</taxon>
        <taxon>Poeae Chloroplast Group 2 (Poeae type)</taxon>
        <taxon>Loliodinae</taxon>
        <taxon>Loliinae</taxon>
        <taxon>Lolium</taxon>
    </lineage>
</organism>
<gene>
    <name evidence="2" type="ORF">QYE76_021829</name>
</gene>
<accession>A0AAD8R8G3</accession>
<protein>
    <submittedName>
        <fullName evidence="2">Uncharacterized protein</fullName>
    </submittedName>
</protein>
<feature type="region of interest" description="Disordered" evidence="1">
    <location>
        <begin position="1"/>
        <end position="40"/>
    </location>
</feature>